<reference evidence="2 3" key="1">
    <citation type="submission" date="2013-03" db="EMBL/GenBank/DDBJ databases">
        <title>Reference genome for the Human Microbiome Project.</title>
        <authorList>
            <person name="Aqrawi P."/>
            <person name="Ayvaz T."/>
            <person name="Bess C."/>
            <person name="Blankenburg K."/>
            <person name="Coyle M."/>
            <person name="Deng J."/>
            <person name="Forbes L."/>
            <person name="Fowler G."/>
            <person name="Francisco L."/>
            <person name="Fu Q."/>
            <person name="Gibbs R."/>
            <person name="Gross S."/>
            <person name="Gubbala S."/>
            <person name="Hale W."/>
            <person name="Hemphill L."/>
            <person name="Highlander S."/>
            <person name="Hirani K."/>
            <person name="Jackson L."/>
            <person name="Jakkamsetti A."/>
            <person name="Javaid M."/>
            <person name="Jayaseelan J.C."/>
            <person name="Jiang H."/>
            <person name="Joshi V."/>
            <person name="Korchina V."/>
            <person name="Kovar C."/>
            <person name="Lara F."/>
            <person name="Lee S."/>
            <person name="Liu Y."/>
            <person name="Mata R."/>
            <person name="Mathew T."/>
            <person name="Munidasa M."/>
            <person name="Muzny D."/>
            <person name="Nazareth L."/>
            <person name="Ngo R."/>
            <person name="Nguyen L."/>
            <person name="Nguyen N."/>
            <person name="Okwuonu G."/>
            <person name="Ongeri F."/>
            <person name="Palculict T."/>
            <person name="Patil S."/>
            <person name="Petrosino J."/>
            <person name="Pham C."/>
            <person name="Pham P."/>
            <person name="Pu L.-L."/>
            <person name="Qin X."/>
            <person name="Qu J."/>
            <person name="Reid J."/>
            <person name="Ross M."/>
            <person name="Ruth R."/>
            <person name="Saada N."/>
            <person name="San Lucas F."/>
            <person name="Santibanez J."/>
            <person name="Shang Y."/>
            <person name="Simmons D."/>
            <person name="Song X.-Z."/>
            <person name="Tang L.-Y."/>
            <person name="Thornton R."/>
            <person name="Warren J."/>
            <person name="Weissenberger G."/>
            <person name="Wilczek-Boney K."/>
            <person name="Worley K."/>
            <person name="Youmans B."/>
            <person name="Zhang J."/>
            <person name="Zhang L."/>
            <person name="Zhao Z."/>
            <person name="Zhou C."/>
            <person name="Zhu D."/>
            <person name="Zhu Y."/>
        </authorList>
    </citation>
    <scope>NUCLEOTIDE SEQUENCE [LARGE SCALE GENOMIC DNA]</scope>
    <source>
        <strain evidence="2 3">F0333</strain>
    </source>
</reference>
<proteinExistence type="predicted"/>
<accession>N6WAW6</accession>
<dbReference type="HOGENOM" id="CLU_1021688_0_0_11"/>
<sequence length="272" mass="29818">MRDYLMKDGPHYFSLTVAILVAVAVVLAFLDSLRGFLVVFLAAVFVSLILLMIVGVGVAFNRVKMKGDSVECAKEVGILLGVLTASLGILFATGQFYSLRMTLDMPSAYSSTVSYRFGDYGSLKLDDLSEELPPLKGNKAVTIHANFGAYADGMMKTVALVTDFPREKLFRYSDQYIPSQYQASSYSDVGYLVIVRNRAERSNSVEYTSGAIPYAWCIDVGIYDGESMVASTTIEGNYRPTTSLKSGPVIGPAPEEEVREWVANELERLIDG</sequence>
<dbReference type="EMBL" id="AQHZ01000029">
    <property type="protein sequence ID" value="ENO17394.1"/>
    <property type="molecule type" value="Genomic_DNA"/>
</dbReference>
<name>N6WAW6_9ACTO</name>
<keyword evidence="1" id="KW-1133">Transmembrane helix</keyword>
<evidence type="ECO:0000313" key="3">
    <source>
        <dbReference type="Proteomes" id="UP000013015"/>
    </source>
</evidence>
<keyword evidence="1" id="KW-0472">Membrane</keyword>
<evidence type="ECO:0000256" key="1">
    <source>
        <dbReference type="SAM" id="Phobius"/>
    </source>
</evidence>
<organism evidence="2 3">
    <name type="scientific">Schaalia cardiffensis F0333</name>
    <dbReference type="NCBI Taxonomy" id="888050"/>
    <lineage>
        <taxon>Bacteria</taxon>
        <taxon>Bacillati</taxon>
        <taxon>Actinomycetota</taxon>
        <taxon>Actinomycetes</taxon>
        <taxon>Actinomycetales</taxon>
        <taxon>Actinomycetaceae</taxon>
        <taxon>Schaalia</taxon>
    </lineage>
</organism>
<protein>
    <submittedName>
        <fullName evidence="2">Uncharacterized protein</fullName>
    </submittedName>
</protein>
<gene>
    <name evidence="2" type="ORF">HMPREF9004_1936</name>
</gene>
<comment type="caution">
    <text evidence="2">The sequence shown here is derived from an EMBL/GenBank/DDBJ whole genome shotgun (WGS) entry which is preliminary data.</text>
</comment>
<feature type="transmembrane region" description="Helical" evidence="1">
    <location>
        <begin position="76"/>
        <end position="97"/>
    </location>
</feature>
<feature type="transmembrane region" description="Helical" evidence="1">
    <location>
        <begin position="12"/>
        <end position="30"/>
    </location>
</feature>
<dbReference type="RefSeq" id="WP_005965024.1">
    <property type="nucleotide sequence ID" value="NZ_CP040505.1"/>
</dbReference>
<keyword evidence="1" id="KW-0812">Transmembrane</keyword>
<dbReference type="Proteomes" id="UP000013015">
    <property type="component" value="Unassembled WGS sequence"/>
</dbReference>
<evidence type="ECO:0000313" key="2">
    <source>
        <dbReference type="EMBL" id="ENO17394.1"/>
    </source>
</evidence>
<feature type="transmembrane region" description="Helical" evidence="1">
    <location>
        <begin position="36"/>
        <end position="60"/>
    </location>
</feature>
<keyword evidence="3" id="KW-1185">Reference proteome</keyword>
<dbReference type="AlphaFoldDB" id="N6WAW6"/>